<gene>
    <name evidence="2" type="ORF">I543_4769</name>
</gene>
<organism evidence="2 3">
    <name type="scientific">Mycobacteroides abscessus 21</name>
    <dbReference type="NCBI Taxonomy" id="1299324"/>
    <lineage>
        <taxon>Bacteria</taxon>
        <taxon>Bacillati</taxon>
        <taxon>Actinomycetota</taxon>
        <taxon>Actinomycetes</taxon>
        <taxon>Mycobacteriales</taxon>
        <taxon>Mycobacteriaceae</taxon>
        <taxon>Mycobacteroides</taxon>
        <taxon>Mycobacteroides abscessus</taxon>
    </lineage>
</organism>
<protein>
    <submittedName>
        <fullName evidence="2">Uncharacterized protein</fullName>
    </submittedName>
</protein>
<proteinExistence type="predicted"/>
<dbReference type="EMBL" id="JAOF01000001">
    <property type="protein sequence ID" value="EUA45842.1"/>
    <property type="molecule type" value="Genomic_DNA"/>
</dbReference>
<reference evidence="2 3" key="1">
    <citation type="submission" date="2013-12" db="EMBL/GenBank/DDBJ databases">
        <authorList>
            <person name="Madinger N."/>
            <person name="Lenaerts A."/>
            <person name="Ordway D."/>
            <person name="DeGroote M.A."/>
            <person name="Parker T."/>
            <person name="Sizemore C."/>
            <person name="Tallon L.J."/>
            <person name="Sadzewicz L.K."/>
            <person name="Sengamalay N."/>
            <person name="Fraser C.M."/>
            <person name="Hine E."/>
            <person name="Shefchek K.A."/>
            <person name="Das S.P."/>
            <person name="Tettelin H."/>
        </authorList>
    </citation>
    <scope>NUCLEOTIDE SEQUENCE [LARGE SCALE GENOMIC DNA]</scope>
    <source>
        <strain evidence="2 3">21</strain>
    </source>
</reference>
<comment type="caution">
    <text evidence="2">The sequence shown here is derived from an EMBL/GenBank/DDBJ whole genome shotgun (WGS) entry which is preliminary data.</text>
</comment>
<feature type="region of interest" description="Disordered" evidence="1">
    <location>
        <begin position="80"/>
        <end position="112"/>
    </location>
</feature>
<sequence>MAGLAPVDAAEQVCHGSPRWLGWLVTSPRRVAWRPNRRTHRSVISLAISQPQRTTGSRSGEELTAREQLKRSLLQQARTTTLQHPHTRSPLGAPISLKASNAGQKTGVAQRRPRYHRCLPI</sequence>
<evidence type="ECO:0000313" key="2">
    <source>
        <dbReference type="EMBL" id="EUA45842.1"/>
    </source>
</evidence>
<evidence type="ECO:0000313" key="3">
    <source>
        <dbReference type="Proteomes" id="UP000020103"/>
    </source>
</evidence>
<evidence type="ECO:0000256" key="1">
    <source>
        <dbReference type="SAM" id="MobiDB-lite"/>
    </source>
</evidence>
<accession>A0A829PZ21</accession>
<dbReference type="Proteomes" id="UP000020103">
    <property type="component" value="Unassembled WGS sequence"/>
</dbReference>
<dbReference type="AlphaFoldDB" id="A0A829PZ21"/>
<name>A0A829PZ21_9MYCO</name>